<feature type="transmembrane region" description="Helical" evidence="1">
    <location>
        <begin position="141"/>
        <end position="160"/>
    </location>
</feature>
<name>A0AAD3H8M2_9STRA</name>
<keyword evidence="1" id="KW-0812">Transmembrane</keyword>
<evidence type="ECO:0000256" key="1">
    <source>
        <dbReference type="SAM" id="Phobius"/>
    </source>
</evidence>
<dbReference type="InterPro" id="IPR044926">
    <property type="entry name" value="RGS_subdomain_2"/>
</dbReference>
<dbReference type="PRINTS" id="PR01301">
    <property type="entry name" value="RGSPROTEIN"/>
</dbReference>
<organism evidence="3 4">
    <name type="scientific">Chaetoceros tenuissimus</name>
    <dbReference type="NCBI Taxonomy" id="426638"/>
    <lineage>
        <taxon>Eukaryota</taxon>
        <taxon>Sar</taxon>
        <taxon>Stramenopiles</taxon>
        <taxon>Ochrophyta</taxon>
        <taxon>Bacillariophyta</taxon>
        <taxon>Coscinodiscophyceae</taxon>
        <taxon>Chaetocerotophycidae</taxon>
        <taxon>Chaetocerotales</taxon>
        <taxon>Chaetocerotaceae</taxon>
        <taxon>Chaetoceros</taxon>
    </lineage>
</organism>
<evidence type="ECO:0000313" key="3">
    <source>
        <dbReference type="EMBL" id="GFH54033.1"/>
    </source>
</evidence>
<reference evidence="3 4" key="1">
    <citation type="journal article" date="2021" name="Sci. Rep.">
        <title>The genome of the diatom Chaetoceros tenuissimus carries an ancient integrated fragment of an extant virus.</title>
        <authorList>
            <person name="Hongo Y."/>
            <person name="Kimura K."/>
            <person name="Takaki Y."/>
            <person name="Yoshida Y."/>
            <person name="Baba S."/>
            <person name="Kobayashi G."/>
            <person name="Nagasaki K."/>
            <person name="Hano T."/>
            <person name="Tomaru Y."/>
        </authorList>
    </citation>
    <scope>NUCLEOTIDE SEQUENCE [LARGE SCALE GENOMIC DNA]</scope>
    <source>
        <strain evidence="3 4">NIES-3715</strain>
    </source>
</reference>
<keyword evidence="4" id="KW-1185">Reference proteome</keyword>
<dbReference type="EMBL" id="BLLK01000047">
    <property type="protein sequence ID" value="GFH54033.1"/>
    <property type="molecule type" value="Genomic_DNA"/>
</dbReference>
<protein>
    <recommendedName>
        <fullName evidence="2">RGS domain-containing protein</fullName>
    </recommendedName>
</protein>
<dbReference type="SUPFAM" id="SSF48097">
    <property type="entry name" value="Regulator of G-protein signaling, RGS"/>
    <property type="match status" value="1"/>
</dbReference>
<dbReference type="AlphaFoldDB" id="A0AAD3H8M2"/>
<feature type="domain" description="RGS" evidence="2">
    <location>
        <begin position="326"/>
        <end position="446"/>
    </location>
</feature>
<dbReference type="CDD" id="cd07440">
    <property type="entry name" value="RGS"/>
    <property type="match status" value="1"/>
</dbReference>
<dbReference type="PANTHER" id="PTHR10845:SF192">
    <property type="entry name" value="DOUBLE HIT, ISOFORM B"/>
    <property type="match status" value="1"/>
</dbReference>
<feature type="transmembrane region" description="Helical" evidence="1">
    <location>
        <begin position="16"/>
        <end position="37"/>
    </location>
</feature>
<gene>
    <name evidence="3" type="ORF">CTEN210_10509</name>
</gene>
<dbReference type="InterPro" id="IPR036305">
    <property type="entry name" value="RGS_sf"/>
</dbReference>
<evidence type="ECO:0000259" key="2">
    <source>
        <dbReference type="PROSITE" id="PS50132"/>
    </source>
</evidence>
<evidence type="ECO:0000313" key="4">
    <source>
        <dbReference type="Proteomes" id="UP001054902"/>
    </source>
</evidence>
<dbReference type="Proteomes" id="UP001054902">
    <property type="component" value="Unassembled WGS sequence"/>
</dbReference>
<dbReference type="Pfam" id="PF00615">
    <property type="entry name" value="RGS"/>
    <property type="match status" value="1"/>
</dbReference>
<dbReference type="PROSITE" id="PS50132">
    <property type="entry name" value="RGS"/>
    <property type="match status" value="1"/>
</dbReference>
<dbReference type="SMART" id="SM00315">
    <property type="entry name" value="RGS"/>
    <property type="match status" value="1"/>
</dbReference>
<feature type="transmembrane region" description="Helical" evidence="1">
    <location>
        <begin position="43"/>
        <end position="62"/>
    </location>
</feature>
<accession>A0AAD3H8M2</accession>
<sequence>MWTKREDVSFKKRNTNMILVCSIASWIAYLNLIFSLWDFAICGIYYTIFILLPPLTVGPQLLRGVTLWGMLEHNKLILKHGETAHLRRTIHHSSLDVVQEVSSKLDEESGRVEENANESLKRSAKWQAKETRRKMKLTVKVIKCVLICIPLILFTLMLSLSPQDHLQATGMSQCFPEPDFIVHIGRGFAIFFTILAIISMVLVRHCNDALGIRREITRNIVILLGFNVTYFVLTALKHHHFLMILYVLQQMLLSISMILIPCYFSSGSSVLSQIKSRSKTQLGYGRPIPNIQTGRASIIGAKQRTPMEKEREREMTMSLDAGLCVLLSSDSGLENFTEHCAMEFSVENIRFWCVVSDFHKAVDILRAPTCEDKSEHDETDIRTFAEEIFDTYVRPGAEMEINISSDQRMKIKEQLSNSATIDKGVFDSAQREIYALMSRHSYPRFLALKNNKELDEEKKRNQKKVTPT</sequence>
<dbReference type="Gene3D" id="1.10.167.10">
    <property type="entry name" value="Regulator of G-protein Signalling 4, domain 2"/>
    <property type="match status" value="1"/>
</dbReference>
<feature type="transmembrane region" description="Helical" evidence="1">
    <location>
        <begin position="180"/>
        <end position="204"/>
    </location>
</feature>
<feature type="transmembrane region" description="Helical" evidence="1">
    <location>
        <begin position="216"/>
        <end position="236"/>
    </location>
</feature>
<comment type="caution">
    <text evidence="3">The sequence shown here is derived from an EMBL/GenBank/DDBJ whole genome shotgun (WGS) entry which is preliminary data.</text>
</comment>
<keyword evidence="1" id="KW-0472">Membrane</keyword>
<keyword evidence="1" id="KW-1133">Transmembrane helix</keyword>
<proteinExistence type="predicted"/>
<dbReference type="InterPro" id="IPR016137">
    <property type="entry name" value="RGS"/>
</dbReference>
<feature type="transmembrane region" description="Helical" evidence="1">
    <location>
        <begin position="242"/>
        <end position="264"/>
    </location>
</feature>
<dbReference type="PANTHER" id="PTHR10845">
    <property type="entry name" value="REGULATOR OF G PROTEIN SIGNALING"/>
    <property type="match status" value="1"/>
</dbReference>